<keyword evidence="8 20" id="KW-0347">Helicase</keyword>
<dbReference type="NCBIfam" id="TIGR01389">
    <property type="entry name" value="recQ"/>
    <property type="match status" value="1"/>
</dbReference>
<evidence type="ECO:0000313" key="21">
    <source>
        <dbReference type="Proteomes" id="UP000242755"/>
    </source>
</evidence>
<dbReference type="SMART" id="SM00341">
    <property type="entry name" value="HRDC"/>
    <property type="match status" value="1"/>
</dbReference>
<dbReference type="GO" id="GO:0009432">
    <property type="term" value="P:SOS response"/>
    <property type="evidence" value="ECO:0007669"/>
    <property type="project" value="UniProtKB-UniRule"/>
</dbReference>
<evidence type="ECO:0000256" key="6">
    <source>
        <dbReference type="ARBA" id="ARBA00022763"/>
    </source>
</evidence>
<dbReference type="GO" id="GO:0009378">
    <property type="term" value="F:four-way junction helicase activity"/>
    <property type="evidence" value="ECO:0007669"/>
    <property type="project" value="TreeGrafter"/>
</dbReference>
<dbReference type="CDD" id="cd17920">
    <property type="entry name" value="DEXHc_RecQ"/>
    <property type="match status" value="1"/>
</dbReference>
<dbReference type="SMART" id="SM00487">
    <property type="entry name" value="DEXDc"/>
    <property type="match status" value="1"/>
</dbReference>
<dbReference type="GO" id="GO:0016787">
    <property type="term" value="F:hydrolase activity"/>
    <property type="evidence" value="ECO:0007669"/>
    <property type="project" value="UniProtKB-KW"/>
</dbReference>
<dbReference type="PANTHER" id="PTHR13710:SF105">
    <property type="entry name" value="ATP-DEPENDENT DNA HELICASE Q1"/>
    <property type="match status" value="1"/>
</dbReference>
<dbReference type="PROSITE" id="PS51192">
    <property type="entry name" value="HELICASE_ATP_BIND_1"/>
    <property type="match status" value="1"/>
</dbReference>
<feature type="domain" description="HRDC" evidence="17">
    <location>
        <begin position="534"/>
        <end position="607"/>
    </location>
</feature>
<keyword evidence="12" id="KW-0233">DNA recombination</keyword>
<protein>
    <recommendedName>
        <fullName evidence="16">DNA helicase RecQ</fullName>
        <ecNumber evidence="16">5.6.2.4</ecNumber>
    </recommendedName>
</protein>
<dbReference type="STRING" id="1176165.GCA_001584405_01459"/>
<dbReference type="GO" id="GO:0005524">
    <property type="term" value="F:ATP binding"/>
    <property type="evidence" value="ECO:0007669"/>
    <property type="project" value="UniProtKB-KW"/>
</dbReference>
<dbReference type="InterPro" id="IPR027417">
    <property type="entry name" value="P-loop_NTPase"/>
</dbReference>
<evidence type="ECO:0000256" key="14">
    <source>
        <dbReference type="ARBA" id="ARBA00023235"/>
    </source>
</evidence>
<dbReference type="Pfam" id="PF00271">
    <property type="entry name" value="Helicase_C"/>
    <property type="match status" value="1"/>
</dbReference>
<dbReference type="InterPro" id="IPR014001">
    <property type="entry name" value="Helicase_ATP-bd"/>
</dbReference>
<dbReference type="AlphaFoldDB" id="A0A2I1IHU3"/>
<dbReference type="GO" id="GO:0043138">
    <property type="term" value="F:3'-5' DNA helicase activity"/>
    <property type="evidence" value="ECO:0007669"/>
    <property type="project" value="UniProtKB-EC"/>
</dbReference>
<dbReference type="GO" id="GO:0003677">
    <property type="term" value="F:DNA binding"/>
    <property type="evidence" value="ECO:0007669"/>
    <property type="project" value="UniProtKB-KW"/>
</dbReference>
<accession>A0A2I1IHU3</accession>
<dbReference type="InterPro" id="IPR032284">
    <property type="entry name" value="RecQ_Zn-bd"/>
</dbReference>
<dbReference type="PROSITE" id="PS51194">
    <property type="entry name" value="HELICASE_CTER"/>
    <property type="match status" value="1"/>
</dbReference>
<name>A0A2I1IHU3_9MICO</name>
<dbReference type="Gene3D" id="1.10.10.10">
    <property type="entry name" value="Winged helix-like DNA-binding domain superfamily/Winged helix DNA-binding domain"/>
    <property type="match status" value="1"/>
</dbReference>
<comment type="cofactor">
    <cofactor evidence="1">
        <name>Mg(2+)</name>
        <dbReference type="ChEBI" id="CHEBI:18420"/>
    </cofactor>
</comment>
<dbReference type="Proteomes" id="UP000242755">
    <property type="component" value="Unassembled WGS sequence"/>
</dbReference>
<comment type="catalytic activity">
    <reaction evidence="15">
        <text>Couples ATP hydrolysis with the unwinding of duplex DNA by translocating in the 3'-5' direction.</text>
        <dbReference type="EC" id="5.6.2.4"/>
    </reaction>
</comment>
<dbReference type="RefSeq" id="WP_101672088.1">
    <property type="nucleotide sequence ID" value="NZ_PKGO01000003.1"/>
</dbReference>
<evidence type="ECO:0000256" key="9">
    <source>
        <dbReference type="ARBA" id="ARBA00022833"/>
    </source>
</evidence>
<dbReference type="GO" id="GO:0006281">
    <property type="term" value="P:DNA repair"/>
    <property type="evidence" value="ECO:0007669"/>
    <property type="project" value="UniProtKB-KW"/>
</dbReference>
<keyword evidence="5" id="KW-0547">Nucleotide-binding</keyword>
<keyword evidence="11" id="KW-0238">DNA-binding</keyword>
<evidence type="ECO:0000259" key="19">
    <source>
        <dbReference type="PROSITE" id="PS51194"/>
    </source>
</evidence>
<dbReference type="InterPro" id="IPR002121">
    <property type="entry name" value="HRDC_dom"/>
</dbReference>
<evidence type="ECO:0000256" key="8">
    <source>
        <dbReference type="ARBA" id="ARBA00022806"/>
    </source>
</evidence>
<evidence type="ECO:0000256" key="10">
    <source>
        <dbReference type="ARBA" id="ARBA00022840"/>
    </source>
</evidence>
<keyword evidence="13" id="KW-0234">DNA repair</keyword>
<dbReference type="Gene3D" id="1.10.150.80">
    <property type="entry name" value="HRDC domain"/>
    <property type="match status" value="1"/>
</dbReference>
<dbReference type="InterPro" id="IPR004589">
    <property type="entry name" value="DNA_helicase_ATP-dep_RecQ"/>
</dbReference>
<dbReference type="FunFam" id="3.40.50.300:FF:000296">
    <property type="entry name" value="ATP-dependent DNA helicase RecQ"/>
    <property type="match status" value="1"/>
</dbReference>
<dbReference type="InterPro" id="IPR011545">
    <property type="entry name" value="DEAD/DEAH_box_helicase_dom"/>
</dbReference>
<dbReference type="InterPro" id="IPR036388">
    <property type="entry name" value="WH-like_DNA-bd_sf"/>
</dbReference>
<dbReference type="InterPro" id="IPR001650">
    <property type="entry name" value="Helicase_C-like"/>
</dbReference>
<organism evidence="20 21">
    <name type="scientific">Brevibacterium ravenspurgense</name>
    <dbReference type="NCBI Taxonomy" id="479117"/>
    <lineage>
        <taxon>Bacteria</taxon>
        <taxon>Bacillati</taxon>
        <taxon>Actinomycetota</taxon>
        <taxon>Actinomycetes</taxon>
        <taxon>Micrococcales</taxon>
        <taxon>Brevibacteriaceae</taxon>
        <taxon>Brevibacterium</taxon>
    </lineage>
</organism>
<keyword evidence="4" id="KW-0479">Metal-binding</keyword>
<evidence type="ECO:0000256" key="7">
    <source>
        <dbReference type="ARBA" id="ARBA00022801"/>
    </source>
</evidence>
<evidence type="ECO:0000256" key="5">
    <source>
        <dbReference type="ARBA" id="ARBA00022741"/>
    </source>
</evidence>
<feature type="domain" description="Helicase C-terminal" evidence="19">
    <location>
        <begin position="223"/>
        <end position="371"/>
    </location>
</feature>
<evidence type="ECO:0000256" key="1">
    <source>
        <dbReference type="ARBA" id="ARBA00001946"/>
    </source>
</evidence>
<dbReference type="GO" id="GO:0043590">
    <property type="term" value="C:bacterial nucleoid"/>
    <property type="evidence" value="ECO:0007669"/>
    <property type="project" value="TreeGrafter"/>
</dbReference>
<dbReference type="InterPro" id="IPR018982">
    <property type="entry name" value="RQC_domain"/>
</dbReference>
<dbReference type="PROSITE" id="PS50967">
    <property type="entry name" value="HRDC"/>
    <property type="match status" value="1"/>
</dbReference>
<evidence type="ECO:0000259" key="18">
    <source>
        <dbReference type="PROSITE" id="PS51192"/>
    </source>
</evidence>
<evidence type="ECO:0000256" key="2">
    <source>
        <dbReference type="ARBA" id="ARBA00001947"/>
    </source>
</evidence>
<dbReference type="Pfam" id="PF09382">
    <property type="entry name" value="RQC"/>
    <property type="match status" value="1"/>
</dbReference>
<proteinExistence type="inferred from homology"/>
<evidence type="ECO:0000256" key="3">
    <source>
        <dbReference type="ARBA" id="ARBA00005446"/>
    </source>
</evidence>
<dbReference type="EC" id="5.6.2.4" evidence="16"/>
<dbReference type="InterPro" id="IPR006293">
    <property type="entry name" value="DNA_helicase_ATP-dep_RecQ_bac"/>
</dbReference>
<evidence type="ECO:0000256" key="11">
    <source>
        <dbReference type="ARBA" id="ARBA00023125"/>
    </source>
</evidence>
<dbReference type="Pfam" id="PF00570">
    <property type="entry name" value="HRDC"/>
    <property type="match status" value="1"/>
</dbReference>
<keyword evidence="6" id="KW-0227">DNA damage</keyword>
<dbReference type="Gene3D" id="3.40.50.300">
    <property type="entry name" value="P-loop containing nucleotide triphosphate hydrolases"/>
    <property type="match status" value="2"/>
</dbReference>
<keyword evidence="9" id="KW-0862">Zinc</keyword>
<evidence type="ECO:0000256" key="16">
    <source>
        <dbReference type="NCBIfam" id="TIGR01389"/>
    </source>
</evidence>
<dbReference type="GO" id="GO:0005737">
    <property type="term" value="C:cytoplasm"/>
    <property type="evidence" value="ECO:0007669"/>
    <property type="project" value="TreeGrafter"/>
</dbReference>
<feature type="domain" description="Helicase ATP-binding" evidence="18">
    <location>
        <begin position="31"/>
        <end position="199"/>
    </location>
</feature>
<dbReference type="SUPFAM" id="SSF47819">
    <property type="entry name" value="HRDC-like"/>
    <property type="match status" value="1"/>
</dbReference>
<keyword evidence="10" id="KW-0067">ATP-binding</keyword>
<gene>
    <name evidence="20" type="primary">recQ</name>
    <name evidence="20" type="ORF">CYJ40_03750</name>
</gene>
<dbReference type="FunFam" id="3.40.50.300:FF:000156">
    <property type="entry name" value="ATP-dependent DNA helicase recQ"/>
    <property type="match status" value="1"/>
</dbReference>
<evidence type="ECO:0000313" key="20">
    <source>
        <dbReference type="EMBL" id="PKY70693.1"/>
    </source>
</evidence>
<dbReference type="InterPro" id="IPR010997">
    <property type="entry name" value="HRDC-like_sf"/>
</dbReference>
<evidence type="ECO:0000256" key="13">
    <source>
        <dbReference type="ARBA" id="ARBA00023204"/>
    </source>
</evidence>
<dbReference type="GO" id="GO:0006260">
    <property type="term" value="P:DNA replication"/>
    <property type="evidence" value="ECO:0007669"/>
    <property type="project" value="InterPro"/>
</dbReference>
<evidence type="ECO:0000259" key="17">
    <source>
        <dbReference type="PROSITE" id="PS50967"/>
    </source>
</evidence>
<keyword evidence="14" id="KW-0413">Isomerase</keyword>
<reference evidence="20 21" key="1">
    <citation type="submission" date="2017-12" db="EMBL/GenBank/DDBJ databases">
        <title>Phylogenetic diversity of female urinary microbiome.</title>
        <authorList>
            <person name="Thomas-White K."/>
            <person name="Wolfe A.J."/>
        </authorList>
    </citation>
    <scope>NUCLEOTIDE SEQUENCE [LARGE SCALE GENOMIC DNA]</scope>
    <source>
        <strain evidence="20 21">UMB0426</strain>
    </source>
</reference>
<dbReference type="Pfam" id="PF00270">
    <property type="entry name" value="DEAD"/>
    <property type="match status" value="1"/>
</dbReference>
<dbReference type="PANTHER" id="PTHR13710">
    <property type="entry name" value="DNA HELICASE RECQ FAMILY MEMBER"/>
    <property type="match status" value="1"/>
</dbReference>
<dbReference type="SMART" id="SM00956">
    <property type="entry name" value="RQC"/>
    <property type="match status" value="1"/>
</dbReference>
<evidence type="ECO:0000256" key="4">
    <source>
        <dbReference type="ARBA" id="ARBA00022723"/>
    </source>
</evidence>
<comment type="cofactor">
    <cofactor evidence="2">
        <name>Zn(2+)</name>
        <dbReference type="ChEBI" id="CHEBI:29105"/>
    </cofactor>
</comment>
<dbReference type="GO" id="GO:0046872">
    <property type="term" value="F:metal ion binding"/>
    <property type="evidence" value="ECO:0007669"/>
    <property type="project" value="UniProtKB-KW"/>
</dbReference>
<evidence type="ECO:0000256" key="15">
    <source>
        <dbReference type="ARBA" id="ARBA00034617"/>
    </source>
</evidence>
<keyword evidence="7" id="KW-0378">Hydrolase</keyword>
<dbReference type="NCBIfam" id="TIGR00614">
    <property type="entry name" value="recQ_fam"/>
    <property type="match status" value="1"/>
</dbReference>
<comment type="similarity">
    <text evidence="3">Belongs to the helicase family. RecQ subfamily.</text>
</comment>
<dbReference type="SUPFAM" id="SSF52540">
    <property type="entry name" value="P-loop containing nucleoside triphosphate hydrolases"/>
    <property type="match status" value="2"/>
</dbReference>
<dbReference type="Pfam" id="PF16124">
    <property type="entry name" value="RecQ_Zn_bind"/>
    <property type="match status" value="1"/>
</dbReference>
<sequence length="607" mass="66992">MPVTAEQRTPAEVLDSVFGYSSFRGQQEEIIEHLCTGGDAVVLMPTGGGKSLCYQIPALVRPGTGVVISPLIALMEDQVVALEALGVKAAYLNSSLSPEEAHEVQARFRSGDLDLLYLAPERLVQERTLRLLEQTEVSLFAIDEAHCVSQWGHDFRTDYLGLSVLHERFPTVPRVALTATAAPAAHDELTRRLAMGEARHFVSSFDRPNIQYRIAEKTSPRRQLVQLIKDEHPGEAGIVYCLSRKSTEQFADYLCEQGIDAMAYHAGLPQEERSARQARFLREDGVVMVATIAFGMGIDKPDVRFVAHVDLPKSVEGYYQETGRAGRDGLPATAWMVYGLGDVVAQRRLISQSEGSPQHRQNLSRHLDSMLALCESLTCRRQQILQYFGEESGPCGNCDTCLNPPQAWDATVAVQMLLSAIIRLERERGQRFGTGQIIDVLRGKNNPRSDESDHKSLSVWGIGADLSEAQWRSVFRQTTARGWTVPVGEYGVFMVDSSADPVLRGEVRVELAKPKRQTRASSTSSGSVRKYHLTEDQEEIFNRLRAWRKTTAADSGVPAYVVFPDAALMHIAIAQPQSLAALRKVSGVGDKKLEAYGTEVVEIVTGA</sequence>
<comment type="caution">
    <text evidence="20">The sequence shown here is derived from an EMBL/GenBank/DDBJ whole genome shotgun (WGS) entry which is preliminary data.</text>
</comment>
<dbReference type="GO" id="GO:0006310">
    <property type="term" value="P:DNA recombination"/>
    <property type="evidence" value="ECO:0007669"/>
    <property type="project" value="UniProtKB-UniRule"/>
</dbReference>
<dbReference type="SMART" id="SM00490">
    <property type="entry name" value="HELICc"/>
    <property type="match status" value="1"/>
</dbReference>
<evidence type="ECO:0000256" key="12">
    <source>
        <dbReference type="ARBA" id="ARBA00023172"/>
    </source>
</evidence>
<dbReference type="InterPro" id="IPR044876">
    <property type="entry name" value="HRDC_dom_sf"/>
</dbReference>
<dbReference type="EMBL" id="PKGO01000003">
    <property type="protein sequence ID" value="PKY70693.1"/>
    <property type="molecule type" value="Genomic_DNA"/>
</dbReference>
<dbReference type="GO" id="GO:0030894">
    <property type="term" value="C:replisome"/>
    <property type="evidence" value="ECO:0007669"/>
    <property type="project" value="TreeGrafter"/>
</dbReference>
<dbReference type="CDD" id="cd18794">
    <property type="entry name" value="SF2_C_RecQ"/>
    <property type="match status" value="1"/>
</dbReference>